<protein>
    <submittedName>
        <fullName evidence="1">Uncharacterized protein</fullName>
    </submittedName>
</protein>
<dbReference type="OrthoDB" id="18451at2759"/>
<dbReference type="EMBL" id="LNIX01000002">
    <property type="protein sequence ID" value="OXA59850.1"/>
    <property type="molecule type" value="Genomic_DNA"/>
</dbReference>
<evidence type="ECO:0000313" key="1">
    <source>
        <dbReference type="EMBL" id="OXA59850.1"/>
    </source>
</evidence>
<evidence type="ECO:0000313" key="2">
    <source>
        <dbReference type="Proteomes" id="UP000198287"/>
    </source>
</evidence>
<comment type="caution">
    <text evidence="1">The sequence shown here is derived from an EMBL/GenBank/DDBJ whole genome shotgun (WGS) entry which is preliminary data.</text>
</comment>
<name>A0A226ERG9_FOLCA</name>
<accession>A0A226ERG9</accession>
<dbReference type="AlphaFoldDB" id="A0A226ERG9"/>
<proteinExistence type="predicted"/>
<organism evidence="1 2">
    <name type="scientific">Folsomia candida</name>
    <name type="common">Springtail</name>
    <dbReference type="NCBI Taxonomy" id="158441"/>
    <lineage>
        <taxon>Eukaryota</taxon>
        <taxon>Metazoa</taxon>
        <taxon>Ecdysozoa</taxon>
        <taxon>Arthropoda</taxon>
        <taxon>Hexapoda</taxon>
        <taxon>Collembola</taxon>
        <taxon>Entomobryomorpha</taxon>
        <taxon>Isotomoidea</taxon>
        <taxon>Isotomidae</taxon>
        <taxon>Proisotominae</taxon>
        <taxon>Folsomia</taxon>
    </lineage>
</organism>
<sequence>MSLLTTIYNNMTSEPAEQIHFINCDIITNAGNLEEVKKGLELNDMGFEIGDENISLSFALSPHIPTPFNNKLPYVYVGYNKEGGYRFGEDHSKKSEFTVKGSKGHQLLKVTTMTGIEPNNIHNVFQADPSTFTSEQSLQKTKEVETLGHKGVLVAQILGMKTVDGHNVYNLSEKYTHFDHGWDDSIFNDMIVMMTGKGVVVKKEKLKAVPTEVKFMVPIYKTVGVGEKARQVLDVDKMKKVGVQKKVYDKIVICWI</sequence>
<keyword evidence="2" id="KW-1185">Reference proteome</keyword>
<gene>
    <name evidence="1" type="ORF">Fcan01_04099</name>
</gene>
<reference evidence="1 2" key="1">
    <citation type="submission" date="2015-12" db="EMBL/GenBank/DDBJ databases">
        <title>The genome of Folsomia candida.</title>
        <authorList>
            <person name="Faddeeva A."/>
            <person name="Derks M.F."/>
            <person name="Anvar Y."/>
            <person name="Smit S."/>
            <person name="Van Straalen N."/>
            <person name="Roelofs D."/>
        </authorList>
    </citation>
    <scope>NUCLEOTIDE SEQUENCE [LARGE SCALE GENOMIC DNA]</scope>
    <source>
        <strain evidence="1 2">VU population</strain>
        <tissue evidence="1">Whole body</tissue>
    </source>
</reference>
<dbReference type="Proteomes" id="UP000198287">
    <property type="component" value="Unassembled WGS sequence"/>
</dbReference>